<accession>A0A6J2K217</accession>
<dbReference type="Proteomes" id="UP000504629">
    <property type="component" value="Unplaced"/>
</dbReference>
<feature type="region of interest" description="Disordered" evidence="1">
    <location>
        <begin position="141"/>
        <end position="170"/>
    </location>
</feature>
<evidence type="ECO:0000256" key="1">
    <source>
        <dbReference type="SAM" id="MobiDB-lite"/>
    </source>
</evidence>
<reference evidence="4" key="1">
    <citation type="submission" date="2025-08" db="UniProtKB">
        <authorList>
            <consortium name="RefSeq"/>
        </authorList>
    </citation>
    <scope>IDENTIFICATION</scope>
    <source>
        <tissue evidence="4">Silk gland</tissue>
    </source>
</reference>
<dbReference type="RefSeq" id="XP_028035718.1">
    <property type="nucleotide sequence ID" value="XM_028179917.1"/>
</dbReference>
<keyword evidence="3" id="KW-1185">Reference proteome</keyword>
<proteinExistence type="predicted"/>
<evidence type="ECO:0000259" key="2">
    <source>
        <dbReference type="Pfam" id="PF03184"/>
    </source>
</evidence>
<dbReference type="InterPro" id="IPR004875">
    <property type="entry name" value="DDE_SF_endonuclease_dom"/>
</dbReference>
<protein>
    <submittedName>
        <fullName evidence="4">Tigger transposable element-derived protein 6-like</fullName>
    </submittedName>
</protein>
<name>A0A6J2K217_BOMMA</name>
<gene>
    <name evidence="4" type="primary">LOC114247081</name>
</gene>
<evidence type="ECO:0000313" key="4">
    <source>
        <dbReference type="RefSeq" id="XP_028035718.1"/>
    </source>
</evidence>
<dbReference type="Pfam" id="PF03184">
    <property type="entry name" value="DDE_1"/>
    <property type="match status" value="1"/>
</dbReference>
<dbReference type="AlphaFoldDB" id="A0A6J2K217"/>
<dbReference type="GO" id="GO:0003676">
    <property type="term" value="F:nucleic acid binding"/>
    <property type="evidence" value="ECO:0007669"/>
    <property type="project" value="InterPro"/>
</dbReference>
<feature type="domain" description="DDE-1" evidence="2">
    <location>
        <begin position="20"/>
        <end position="87"/>
    </location>
</feature>
<dbReference type="GeneID" id="114247081"/>
<organism evidence="3 4">
    <name type="scientific">Bombyx mandarina</name>
    <name type="common">Wild silk moth</name>
    <name type="synonym">Wild silkworm</name>
    <dbReference type="NCBI Taxonomy" id="7092"/>
    <lineage>
        <taxon>Eukaryota</taxon>
        <taxon>Metazoa</taxon>
        <taxon>Ecdysozoa</taxon>
        <taxon>Arthropoda</taxon>
        <taxon>Hexapoda</taxon>
        <taxon>Insecta</taxon>
        <taxon>Pterygota</taxon>
        <taxon>Neoptera</taxon>
        <taxon>Endopterygota</taxon>
        <taxon>Lepidoptera</taxon>
        <taxon>Glossata</taxon>
        <taxon>Ditrysia</taxon>
        <taxon>Bombycoidea</taxon>
        <taxon>Bombycidae</taxon>
        <taxon>Bombycinae</taxon>
        <taxon>Bombyx</taxon>
    </lineage>
</organism>
<dbReference type="OrthoDB" id="125347at2759"/>
<evidence type="ECO:0000313" key="3">
    <source>
        <dbReference type="Proteomes" id="UP000504629"/>
    </source>
</evidence>
<sequence length="170" mass="19142">MAEHKVDWMRWAYTLASQKSGPNPMDIYVWGHMKSLVRETFYRKEIVKIVFESLDKQLTANITVLTAILLIDKAWGAVTPITILNCFKKSGFLKENFSILMDYEESAVEPLVDISGVSFSDFVQVDDDVAVSCELTDGEILSATDTNEKSNDEDEDDTSEPLTEMSVKEA</sequence>
<dbReference type="KEGG" id="bman:114247081"/>